<feature type="transmembrane region" description="Helical" evidence="6">
    <location>
        <begin position="417"/>
        <end position="437"/>
    </location>
</feature>
<protein>
    <submittedName>
        <fullName evidence="8">S8 family serine peptidase</fullName>
    </submittedName>
</protein>
<dbReference type="InterPro" id="IPR050131">
    <property type="entry name" value="Peptidase_S8_subtilisin-like"/>
</dbReference>
<dbReference type="Gene3D" id="3.40.50.200">
    <property type="entry name" value="Peptidase S8/S53 domain"/>
    <property type="match status" value="1"/>
</dbReference>
<keyword evidence="6" id="KW-0812">Transmembrane</keyword>
<keyword evidence="6" id="KW-1133">Transmembrane helix</keyword>
<sequence>MRLRFLHHVTIHMNRFSQSILGRCSHVLIAICLAAGMCIAAIPTAYADSSDSSDSSSSASSSSQNSASGQAQCQAGIENYVTQQPWTNTLFELDTLHQHATGQNVTVAVIDSGVDTENPHLEGAVIPGTSMVAGDPSDGTIDIYNHGTAVAGIIAARPVEGSTVQGIAPAATIMPIRVFDTIREENGRQAGAPSMETVASAVTYAVDHGAKIINISLSDTRDIPEMQQAVSYAESHGSLIIASAGNRLTSASTKDGERYPAAYPEVIGVTALNTDLEPTGDSVHGDQVDIAAPGMQTAGTIPGGVDCVFATDAASSSFATAYVSGEAALVASAYPDESPAQWRQRILATANRTDPDNRSSMTGWGIMDPMNALSVSLSDNLRGPRPDGSTHAFQSETYQGTIVLHPVKRRNARTKQIVAITTISVLCLSAVVWIIGLRTRGGKGTDHS</sequence>
<evidence type="ECO:0000256" key="3">
    <source>
        <dbReference type="ARBA" id="ARBA00022801"/>
    </source>
</evidence>
<keyword evidence="2 5" id="KW-0645">Protease</keyword>
<dbReference type="Proteomes" id="UP000711736">
    <property type="component" value="Unassembled WGS sequence"/>
</dbReference>
<dbReference type="InterPro" id="IPR022398">
    <property type="entry name" value="Peptidase_S8_His-AS"/>
</dbReference>
<dbReference type="PROSITE" id="PS00136">
    <property type="entry name" value="SUBTILASE_ASP"/>
    <property type="match status" value="1"/>
</dbReference>
<evidence type="ECO:0000313" key="9">
    <source>
        <dbReference type="Proteomes" id="UP000711736"/>
    </source>
</evidence>
<keyword evidence="6" id="KW-0472">Membrane</keyword>
<dbReference type="PROSITE" id="PS51892">
    <property type="entry name" value="SUBTILASE"/>
    <property type="match status" value="1"/>
</dbReference>
<feature type="active site" description="Charge relay system" evidence="5">
    <location>
        <position position="111"/>
    </location>
</feature>
<name>A0ABS5UU23_9BIFI</name>
<proteinExistence type="inferred from homology"/>
<evidence type="ECO:0000313" key="8">
    <source>
        <dbReference type="EMBL" id="MBT1174540.1"/>
    </source>
</evidence>
<evidence type="ECO:0000259" key="7">
    <source>
        <dbReference type="Pfam" id="PF00082"/>
    </source>
</evidence>
<evidence type="ECO:0000256" key="1">
    <source>
        <dbReference type="ARBA" id="ARBA00011073"/>
    </source>
</evidence>
<accession>A0ABS5UU23</accession>
<evidence type="ECO:0000256" key="4">
    <source>
        <dbReference type="ARBA" id="ARBA00022825"/>
    </source>
</evidence>
<dbReference type="Pfam" id="PF00082">
    <property type="entry name" value="Peptidase_S8"/>
    <property type="match status" value="1"/>
</dbReference>
<comment type="caution">
    <text evidence="8">The sequence shown here is derived from an EMBL/GenBank/DDBJ whole genome shotgun (WGS) entry which is preliminary data.</text>
</comment>
<dbReference type="InterPro" id="IPR023827">
    <property type="entry name" value="Peptidase_S8_Asp-AS"/>
</dbReference>
<feature type="domain" description="Peptidase S8/S53" evidence="7">
    <location>
        <begin position="102"/>
        <end position="365"/>
    </location>
</feature>
<evidence type="ECO:0000256" key="5">
    <source>
        <dbReference type="PROSITE-ProRule" id="PRU01240"/>
    </source>
</evidence>
<dbReference type="InterPro" id="IPR015500">
    <property type="entry name" value="Peptidase_S8_subtilisin-rel"/>
</dbReference>
<comment type="similarity">
    <text evidence="1 5">Belongs to the peptidase S8 family.</text>
</comment>
<feature type="active site" description="Charge relay system" evidence="5">
    <location>
        <position position="317"/>
    </location>
</feature>
<feature type="active site" description="Charge relay system" evidence="5">
    <location>
        <position position="146"/>
    </location>
</feature>
<keyword evidence="9" id="KW-1185">Reference proteome</keyword>
<dbReference type="EMBL" id="JAFEJU010000002">
    <property type="protein sequence ID" value="MBT1174540.1"/>
    <property type="molecule type" value="Genomic_DNA"/>
</dbReference>
<evidence type="ECO:0000256" key="2">
    <source>
        <dbReference type="ARBA" id="ARBA00022670"/>
    </source>
</evidence>
<keyword evidence="3 5" id="KW-0378">Hydrolase</keyword>
<dbReference type="PRINTS" id="PR00723">
    <property type="entry name" value="SUBTILISIN"/>
</dbReference>
<dbReference type="SUPFAM" id="SSF52743">
    <property type="entry name" value="Subtilisin-like"/>
    <property type="match status" value="1"/>
</dbReference>
<evidence type="ECO:0000256" key="6">
    <source>
        <dbReference type="SAM" id="Phobius"/>
    </source>
</evidence>
<organism evidence="8 9">
    <name type="scientific">Bifidobacterium colobi</name>
    <dbReference type="NCBI Taxonomy" id="2809026"/>
    <lineage>
        <taxon>Bacteria</taxon>
        <taxon>Bacillati</taxon>
        <taxon>Actinomycetota</taxon>
        <taxon>Actinomycetes</taxon>
        <taxon>Bifidobacteriales</taxon>
        <taxon>Bifidobacteriaceae</taxon>
        <taxon>Bifidobacterium</taxon>
    </lineage>
</organism>
<dbReference type="PROSITE" id="PS00137">
    <property type="entry name" value="SUBTILASE_HIS"/>
    <property type="match status" value="1"/>
</dbReference>
<dbReference type="InterPro" id="IPR000209">
    <property type="entry name" value="Peptidase_S8/S53_dom"/>
</dbReference>
<reference evidence="8 9" key="1">
    <citation type="journal article" date="2021" name="Environ. Microbiol.">
        <title>Genetic insights into the dark matter of the mammalian gut microbiota through targeted genome reconstruction.</title>
        <authorList>
            <person name="Lugli G.A."/>
            <person name="Alessandri G."/>
            <person name="Milani C."/>
            <person name="Viappiani A."/>
            <person name="Fontana F."/>
            <person name="Tarracchini C."/>
            <person name="Mancabelli L."/>
            <person name="Argentini C."/>
            <person name="Ruiz L."/>
            <person name="Margolles A."/>
            <person name="van Sinderen D."/>
            <person name="Turroni F."/>
            <person name="Ventura M."/>
        </authorList>
    </citation>
    <scope>NUCLEOTIDE SEQUENCE [LARGE SCALE GENOMIC DNA]</scope>
    <source>
        <strain evidence="8 9">LC6</strain>
    </source>
</reference>
<dbReference type="PANTHER" id="PTHR43806:SF11">
    <property type="entry name" value="CEREVISIN-RELATED"/>
    <property type="match status" value="1"/>
</dbReference>
<dbReference type="PANTHER" id="PTHR43806">
    <property type="entry name" value="PEPTIDASE S8"/>
    <property type="match status" value="1"/>
</dbReference>
<keyword evidence="4 5" id="KW-0720">Serine protease</keyword>
<dbReference type="InterPro" id="IPR036852">
    <property type="entry name" value="Peptidase_S8/S53_dom_sf"/>
</dbReference>
<gene>
    <name evidence="8" type="ORF">JS530_03280</name>
</gene>